<feature type="domain" description="ABC transporter" evidence="8">
    <location>
        <begin position="286"/>
        <end position="515"/>
    </location>
</feature>
<dbReference type="Gene3D" id="3.40.50.300">
    <property type="entry name" value="P-loop containing nucleotide triphosphate hydrolases"/>
    <property type="match status" value="2"/>
</dbReference>
<gene>
    <name evidence="9" type="primary">gsiA_2</name>
    <name evidence="9" type="ORF">B7C42_00679</name>
</gene>
<feature type="domain" description="ABC transporter" evidence="8">
    <location>
        <begin position="4"/>
        <end position="249"/>
    </location>
</feature>
<dbReference type="PANTHER" id="PTHR43297:SF2">
    <property type="entry name" value="DIPEPTIDE TRANSPORT ATP-BINDING PROTEIN DPPD"/>
    <property type="match status" value="1"/>
</dbReference>
<dbReference type="PANTHER" id="PTHR43297">
    <property type="entry name" value="OLIGOPEPTIDE TRANSPORT ATP-BINDING PROTEIN APPD"/>
    <property type="match status" value="1"/>
</dbReference>
<dbReference type="Proteomes" id="UP000215506">
    <property type="component" value="Unassembled WGS sequence"/>
</dbReference>
<dbReference type="PROSITE" id="PS50893">
    <property type="entry name" value="ABC_TRANSPORTER_2"/>
    <property type="match status" value="2"/>
</dbReference>
<evidence type="ECO:0000313" key="9">
    <source>
        <dbReference type="EMBL" id="OXR47554.1"/>
    </source>
</evidence>
<dbReference type="InterPro" id="IPR013563">
    <property type="entry name" value="Oligopep_ABC_C"/>
</dbReference>
<dbReference type="SMART" id="SM00382">
    <property type="entry name" value="AAA"/>
    <property type="match status" value="2"/>
</dbReference>
<comment type="subcellular location">
    <subcellularLocation>
        <location evidence="1">Cell membrane</location>
        <topology evidence="1">Peripheral membrane protein</topology>
    </subcellularLocation>
</comment>
<dbReference type="PROSITE" id="PS00211">
    <property type="entry name" value="ABC_TRANSPORTER_1"/>
    <property type="match status" value="1"/>
</dbReference>
<name>A0A231HF95_9NOCA</name>
<keyword evidence="7" id="KW-0472">Membrane</keyword>
<reference evidence="9 10" key="1">
    <citation type="submission" date="2017-07" db="EMBL/GenBank/DDBJ databases">
        <title>First draft Genome Sequence of Nocardia cerradoensis isolated from human infection.</title>
        <authorList>
            <person name="Carrasco G."/>
        </authorList>
    </citation>
    <scope>NUCLEOTIDE SEQUENCE [LARGE SCALE GENOMIC DNA]</scope>
    <source>
        <strain evidence="9 10">CNM20130759</strain>
    </source>
</reference>
<comment type="caution">
    <text evidence="9">The sequence shown here is derived from an EMBL/GenBank/DDBJ whole genome shotgun (WGS) entry which is preliminary data.</text>
</comment>
<dbReference type="InterPro" id="IPR050388">
    <property type="entry name" value="ABC_Ni/Peptide_Import"/>
</dbReference>
<dbReference type="InterPro" id="IPR003593">
    <property type="entry name" value="AAA+_ATPase"/>
</dbReference>
<evidence type="ECO:0000259" key="8">
    <source>
        <dbReference type="PROSITE" id="PS50893"/>
    </source>
</evidence>
<evidence type="ECO:0000313" key="10">
    <source>
        <dbReference type="Proteomes" id="UP000215506"/>
    </source>
</evidence>
<dbReference type="InterPro" id="IPR003439">
    <property type="entry name" value="ABC_transporter-like_ATP-bd"/>
</dbReference>
<dbReference type="CDD" id="cd03257">
    <property type="entry name" value="ABC_NikE_OppD_transporters"/>
    <property type="match status" value="2"/>
</dbReference>
<accession>A0A231HF95</accession>
<dbReference type="GO" id="GO:0005886">
    <property type="term" value="C:plasma membrane"/>
    <property type="evidence" value="ECO:0007669"/>
    <property type="project" value="UniProtKB-SubCell"/>
</dbReference>
<dbReference type="AlphaFoldDB" id="A0A231HF95"/>
<keyword evidence="6 9" id="KW-0067">ATP-binding</keyword>
<dbReference type="SUPFAM" id="SSF52540">
    <property type="entry name" value="P-loop containing nucleoside triphosphate hydrolases"/>
    <property type="match status" value="2"/>
</dbReference>
<evidence type="ECO:0000256" key="7">
    <source>
        <dbReference type="ARBA" id="ARBA00023136"/>
    </source>
</evidence>
<evidence type="ECO:0000256" key="4">
    <source>
        <dbReference type="ARBA" id="ARBA00022475"/>
    </source>
</evidence>
<dbReference type="GO" id="GO:0015833">
    <property type="term" value="P:peptide transport"/>
    <property type="evidence" value="ECO:0007669"/>
    <property type="project" value="InterPro"/>
</dbReference>
<dbReference type="Pfam" id="PF00005">
    <property type="entry name" value="ABC_tran"/>
    <property type="match status" value="2"/>
</dbReference>
<dbReference type="EMBL" id="NGAF01000001">
    <property type="protein sequence ID" value="OXR47554.1"/>
    <property type="molecule type" value="Genomic_DNA"/>
</dbReference>
<evidence type="ECO:0000256" key="2">
    <source>
        <dbReference type="ARBA" id="ARBA00005417"/>
    </source>
</evidence>
<keyword evidence="10" id="KW-1185">Reference proteome</keyword>
<dbReference type="Pfam" id="PF08352">
    <property type="entry name" value="oligo_HPY"/>
    <property type="match status" value="2"/>
</dbReference>
<dbReference type="EC" id="3.6.3.-" evidence="9"/>
<proteinExistence type="inferred from homology"/>
<keyword evidence="3" id="KW-0813">Transport</keyword>
<evidence type="ECO:0000256" key="1">
    <source>
        <dbReference type="ARBA" id="ARBA00004202"/>
    </source>
</evidence>
<dbReference type="RefSeq" id="WP_094024324.1">
    <property type="nucleotide sequence ID" value="NZ_NGAF01000001.1"/>
</dbReference>
<evidence type="ECO:0000256" key="6">
    <source>
        <dbReference type="ARBA" id="ARBA00022840"/>
    </source>
</evidence>
<comment type="similarity">
    <text evidence="2">Belongs to the ABC transporter superfamily.</text>
</comment>
<dbReference type="GO" id="GO:0016887">
    <property type="term" value="F:ATP hydrolysis activity"/>
    <property type="evidence" value="ECO:0007669"/>
    <property type="project" value="InterPro"/>
</dbReference>
<dbReference type="InterPro" id="IPR017871">
    <property type="entry name" value="ABC_transporter-like_CS"/>
</dbReference>
<dbReference type="GO" id="GO:0005524">
    <property type="term" value="F:ATP binding"/>
    <property type="evidence" value="ECO:0007669"/>
    <property type="project" value="UniProtKB-KW"/>
</dbReference>
<keyword evidence="4" id="KW-1003">Cell membrane</keyword>
<protein>
    <submittedName>
        <fullName evidence="9">Glutathione import ATP-binding protein GsiA</fullName>
        <ecNumber evidence="9">3.6.3.-</ecNumber>
    </submittedName>
</protein>
<evidence type="ECO:0000256" key="3">
    <source>
        <dbReference type="ARBA" id="ARBA00022448"/>
    </source>
</evidence>
<organism evidence="9 10">
    <name type="scientific">Nocardia cerradoensis</name>
    <dbReference type="NCBI Taxonomy" id="85688"/>
    <lineage>
        <taxon>Bacteria</taxon>
        <taxon>Bacillati</taxon>
        <taxon>Actinomycetota</taxon>
        <taxon>Actinomycetes</taxon>
        <taxon>Mycobacteriales</taxon>
        <taxon>Nocardiaceae</taxon>
        <taxon>Nocardia</taxon>
    </lineage>
</organism>
<sequence length="526" mass="56096">MTALEFEDLTVSFGETEVVHGISLRVRAGECVAVVGESGSGKSVSARALIGLTQRDGRVRAARLRIGDHDARGWSQRRWRNVRGSTVGYVTQNALASLDPLRRVGQELGEALRVHRSVPAASIPDRALELLRRVGVPDPVNRLRQYPHELSGGLRQRVLIASALAAQPQFLIADEPTTALDATVQRQILTLLRDIRDAGTGVLLISHDLAVVAEVADRIVLMRDGRIVEEGTTAEILGRPEHAYTKLLLAAVPSAHTRGARLSPVEFDLAAQLPARAAVTTTEPLVRLAGAHRRFGKPDGGVTVALDGVDSVVAPGRVVGVVGESGSGKSTFARVLLGLERLDSGSLTVAPGTSVQAVFQDALGSFDPRFTVRRVLAEALEAGRVPRAARDGHARRLLAAVGLSETVLPRRPLELSGGQQQRVAIARALAPGPDVIVCDEPVSALDVSVQAQILDLLLRVRAELGVALVFISHDLGVVHHVSDEILVMRAGRVVESGPADELFADPRDPYTRELLAAVPTLPVARD</sequence>
<evidence type="ECO:0000256" key="5">
    <source>
        <dbReference type="ARBA" id="ARBA00022741"/>
    </source>
</evidence>
<dbReference type="InterPro" id="IPR027417">
    <property type="entry name" value="P-loop_NTPase"/>
</dbReference>
<keyword evidence="9" id="KW-0378">Hydrolase</keyword>
<keyword evidence="5" id="KW-0547">Nucleotide-binding</keyword>